<comment type="caution">
    <text evidence="2">The sequence shown here is derived from an EMBL/GenBank/DDBJ whole genome shotgun (WGS) entry which is preliminary data.</text>
</comment>
<feature type="compositionally biased region" description="Polar residues" evidence="1">
    <location>
        <begin position="1"/>
        <end position="19"/>
    </location>
</feature>
<accession>A0AAN9V020</accession>
<protein>
    <submittedName>
        <fullName evidence="2">Uncharacterized protein</fullName>
    </submittedName>
</protein>
<evidence type="ECO:0000313" key="3">
    <source>
        <dbReference type="Proteomes" id="UP001320420"/>
    </source>
</evidence>
<dbReference type="AlphaFoldDB" id="A0AAN9V020"/>
<dbReference type="EMBL" id="JAKJXP020000006">
    <property type="protein sequence ID" value="KAK7756522.1"/>
    <property type="molecule type" value="Genomic_DNA"/>
</dbReference>
<dbReference type="Pfam" id="PF11578">
    <property type="entry name" value="DUF3237"/>
    <property type="match status" value="1"/>
</dbReference>
<evidence type="ECO:0000313" key="2">
    <source>
        <dbReference type="EMBL" id="KAK7756522.1"/>
    </source>
</evidence>
<evidence type="ECO:0000256" key="1">
    <source>
        <dbReference type="SAM" id="MobiDB-lite"/>
    </source>
</evidence>
<proteinExistence type="predicted"/>
<gene>
    <name evidence="2" type="ORF">SLS62_001357</name>
</gene>
<name>A0AAN9V020_9PEZI</name>
<reference evidence="2 3" key="1">
    <citation type="submission" date="2024-02" db="EMBL/GenBank/DDBJ databases">
        <title>De novo assembly and annotation of 12 fungi associated with fruit tree decline syndrome in Ontario, Canada.</title>
        <authorList>
            <person name="Sulman M."/>
            <person name="Ellouze W."/>
            <person name="Ilyukhin E."/>
        </authorList>
    </citation>
    <scope>NUCLEOTIDE SEQUENCE [LARGE SCALE GENOMIC DNA]</scope>
    <source>
        <strain evidence="2 3">M11/M66-122</strain>
    </source>
</reference>
<sequence>MASTVPMDITSSSNASGEPTTAPAPASVRGSEYAAVLGGIYPSNHVVGTLPPLIPVPDPDGLQWDTGVDHSFGMGVMGIKGGLERRHSGWEAVEKQWIQGELAREQEASTQKKQQQQTIKTHGERSENAREAMRMFPYPYISIPAPRLESDFRIKVALSAQTAAVAAGGSDRDRNRFKRYTTYTGGTWSGHFGYGTVVSGGQETQDLVHGKTSGMLIEATQRLKTEDNPPA</sequence>
<feature type="compositionally biased region" description="Low complexity" evidence="1">
    <location>
        <begin position="111"/>
        <end position="120"/>
    </location>
</feature>
<feature type="region of interest" description="Disordered" evidence="1">
    <location>
        <begin position="1"/>
        <end position="26"/>
    </location>
</feature>
<organism evidence="2 3">
    <name type="scientific">Diatrype stigma</name>
    <dbReference type="NCBI Taxonomy" id="117547"/>
    <lineage>
        <taxon>Eukaryota</taxon>
        <taxon>Fungi</taxon>
        <taxon>Dikarya</taxon>
        <taxon>Ascomycota</taxon>
        <taxon>Pezizomycotina</taxon>
        <taxon>Sordariomycetes</taxon>
        <taxon>Xylariomycetidae</taxon>
        <taxon>Xylariales</taxon>
        <taxon>Diatrypaceae</taxon>
        <taxon>Diatrype</taxon>
    </lineage>
</organism>
<keyword evidence="3" id="KW-1185">Reference proteome</keyword>
<dbReference type="Gene3D" id="2.40.160.20">
    <property type="match status" value="1"/>
</dbReference>
<feature type="region of interest" description="Disordered" evidence="1">
    <location>
        <begin position="103"/>
        <end position="128"/>
    </location>
</feature>
<dbReference type="Proteomes" id="UP001320420">
    <property type="component" value="Unassembled WGS sequence"/>
</dbReference>